<evidence type="ECO:0000313" key="2">
    <source>
        <dbReference type="EMBL" id="WAR16753.1"/>
    </source>
</evidence>
<dbReference type="Proteomes" id="UP001164746">
    <property type="component" value="Chromosome 10"/>
</dbReference>
<dbReference type="CDD" id="cd00047">
    <property type="entry name" value="PTPc"/>
    <property type="match status" value="1"/>
</dbReference>
<evidence type="ECO:0000259" key="1">
    <source>
        <dbReference type="PROSITE" id="PS50055"/>
    </source>
</evidence>
<keyword evidence="3" id="KW-1185">Reference proteome</keyword>
<name>A0ABY7F3J9_MYAAR</name>
<organism evidence="2 3">
    <name type="scientific">Mya arenaria</name>
    <name type="common">Soft-shell clam</name>
    <dbReference type="NCBI Taxonomy" id="6604"/>
    <lineage>
        <taxon>Eukaryota</taxon>
        <taxon>Metazoa</taxon>
        <taxon>Spiralia</taxon>
        <taxon>Lophotrochozoa</taxon>
        <taxon>Mollusca</taxon>
        <taxon>Bivalvia</taxon>
        <taxon>Autobranchia</taxon>
        <taxon>Heteroconchia</taxon>
        <taxon>Euheterodonta</taxon>
        <taxon>Imparidentia</taxon>
        <taxon>Neoheterodontei</taxon>
        <taxon>Myida</taxon>
        <taxon>Myoidea</taxon>
        <taxon>Myidae</taxon>
        <taxon>Mya</taxon>
    </lineage>
</organism>
<accession>A0ABY7F3J9</accession>
<dbReference type="PROSITE" id="PS50055">
    <property type="entry name" value="TYR_PHOSPHATASE_PTP"/>
    <property type="match status" value="1"/>
</dbReference>
<gene>
    <name evidence="2" type="ORF">MAR_031347</name>
</gene>
<sequence length="127" mass="15144">MQCEGPMAKQLGDFGQFWRMVWQHEVEKIAMVTNLLEDEKTKCNQYWPDRGQSKIYGDIEVSCKVEALYADFIWRQFTLSKNSEERNLHHLLFTSWPDKDIPDDVTSIIEFRQRVNALPKNKKYEEI</sequence>
<dbReference type="SMART" id="SM00194">
    <property type="entry name" value="PTPc"/>
    <property type="match status" value="1"/>
</dbReference>
<dbReference type="InterPro" id="IPR029021">
    <property type="entry name" value="Prot-tyrosine_phosphatase-like"/>
</dbReference>
<feature type="domain" description="Tyrosine-protein phosphatase" evidence="1">
    <location>
        <begin position="1"/>
        <end position="127"/>
    </location>
</feature>
<dbReference type="SUPFAM" id="SSF52799">
    <property type="entry name" value="(Phosphotyrosine protein) phosphatases II"/>
    <property type="match status" value="1"/>
</dbReference>
<proteinExistence type="predicted"/>
<reference evidence="2" key="1">
    <citation type="submission" date="2022-11" db="EMBL/GenBank/DDBJ databases">
        <title>Centuries of genome instability and evolution in soft-shell clam transmissible cancer (bioRxiv).</title>
        <authorList>
            <person name="Hart S.F.M."/>
            <person name="Yonemitsu M.A."/>
            <person name="Giersch R.M."/>
            <person name="Beal B.F."/>
            <person name="Arriagada G."/>
            <person name="Davis B.W."/>
            <person name="Ostrander E.A."/>
            <person name="Goff S.P."/>
            <person name="Metzger M.J."/>
        </authorList>
    </citation>
    <scope>NUCLEOTIDE SEQUENCE</scope>
    <source>
        <strain evidence="2">MELC-2E11</strain>
        <tissue evidence="2">Siphon/mantle</tissue>
    </source>
</reference>
<dbReference type="InterPro" id="IPR050348">
    <property type="entry name" value="Protein-Tyr_Phosphatase"/>
</dbReference>
<dbReference type="PANTHER" id="PTHR19134:SF449">
    <property type="entry name" value="TYROSINE-PROTEIN PHOSPHATASE 1"/>
    <property type="match status" value="1"/>
</dbReference>
<dbReference type="Pfam" id="PF00102">
    <property type="entry name" value="Y_phosphatase"/>
    <property type="match status" value="1"/>
</dbReference>
<dbReference type="EMBL" id="CP111021">
    <property type="protein sequence ID" value="WAR16753.1"/>
    <property type="molecule type" value="Genomic_DNA"/>
</dbReference>
<evidence type="ECO:0000313" key="3">
    <source>
        <dbReference type="Proteomes" id="UP001164746"/>
    </source>
</evidence>
<dbReference type="Gene3D" id="3.90.190.10">
    <property type="entry name" value="Protein tyrosine phosphatase superfamily"/>
    <property type="match status" value="1"/>
</dbReference>
<dbReference type="PANTHER" id="PTHR19134">
    <property type="entry name" value="RECEPTOR-TYPE TYROSINE-PROTEIN PHOSPHATASE"/>
    <property type="match status" value="1"/>
</dbReference>
<protein>
    <submittedName>
        <fullName evidence="2">PTPRS-like protein</fullName>
    </submittedName>
</protein>
<dbReference type="InterPro" id="IPR000242">
    <property type="entry name" value="PTP_cat"/>
</dbReference>